<dbReference type="KEGG" id="pseo:OM33_08525"/>
<evidence type="ECO:0000313" key="3">
    <source>
        <dbReference type="Proteomes" id="UP000030341"/>
    </source>
</evidence>
<name>A0A0A7EF03_9GAMM</name>
<keyword evidence="1" id="KW-0175">Coiled coil</keyword>
<feature type="coiled-coil region" evidence="1">
    <location>
        <begin position="43"/>
        <end position="95"/>
    </location>
</feature>
<evidence type="ECO:0000313" key="2">
    <source>
        <dbReference type="EMBL" id="AIY65199.1"/>
    </source>
</evidence>
<dbReference type="Proteomes" id="UP000030341">
    <property type="component" value="Chromosome 1"/>
</dbReference>
<keyword evidence="3" id="KW-1185">Reference proteome</keyword>
<gene>
    <name evidence="2" type="ORF">OM33_08525</name>
</gene>
<protein>
    <submittedName>
        <fullName evidence="2">Uncharacterized protein</fullName>
    </submittedName>
</protein>
<sequence>MALSLIGTNPEIKVACVAEVTEGMRTQKIKFSATFTRLDRNAAKDIKRTVQAAMDEVRALSRELIQLTDDDAERKAEIEARINEIDLESENLVRDYLKGWDLKDSGGAAFEFNEDNLEEALRWEPYFKALLDGLFKATGSVREEQRLKN</sequence>
<proteinExistence type="predicted"/>
<dbReference type="EMBL" id="CP009888">
    <property type="protein sequence ID" value="AIY65199.1"/>
    <property type="molecule type" value="Genomic_DNA"/>
</dbReference>
<accession>A0A0A7EF03</accession>
<dbReference type="RefSeq" id="WP_038640861.1">
    <property type="nucleotide sequence ID" value="NZ_CP009888.1"/>
</dbReference>
<evidence type="ECO:0000256" key="1">
    <source>
        <dbReference type="SAM" id="Coils"/>
    </source>
</evidence>
<dbReference type="STRING" id="1348114.OM33_08525"/>
<organism evidence="2 3">
    <name type="scientific">Pseudoalteromonas piratica</name>
    <dbReference type="NCBI Taxonomy" id="1348114"/>
    <lineage>
        <taxon>Bacteria</taxon>
        <taxon>Pseudomonadati</taxon>
        <taxon>Pseudomonadota</taxon>
        <taxon>Gammaproteobacteria</taxon>
        <taxon>Alteromonadales</taxon>
        <taxon>Pseudoalteromonadaceae</taxon>
        <taxon>Pseudoalteromonas</taxon>
    </lineage>
</organism>
<reference evidence="2 3" key="1">
    <citation type="submission" date="2014-11" db="EMBL/GenBank/DDBJ databases">
        <title>Complete Genome Sequence of Pseudoalteromonas sp. Strain OCN003 Isolated from Kaneohe Bay, Oahu, Hawaii.</title>
        <authorList>
            <person name="Beurmann S."/>
            <person name="Videau P."/>
            <person name="Ushijima B."/>
            <person name="Smith A.M."/>
            <person name="Aeby G.S."/>
            <person name="Callahan S.M."/>
            <person name="Belcaid M."/>
        </authorList>
    </citation>
    <scope>NUCLEOTIDE SEQUENCE [LARGE SCALE GENOMIC DNA]</scope>
    <source>
        <strain evidence="2 3">OCN003</strain>
    </source>
</reference>
<dbReference type="AlphaFoldDB" id="A0A0A7EF03"/>
<dbReference type="HOGENOM" id="CLU_1748115_0_0_6"/>